<dbReference type="Proteomes" id="UP000805841">
    <property type="component" value="Unassembled WGS sequence"/>
</dbReference>
<gene>
    <name evidence="3" type="ORF">HAQ05_22015</name>
</gene>
<organism evidence="3 4">
    <name type="scientific">Pseudomonas typographi</name>
    <dbReference type="NCBI Taxonomy" id="2715964"/>
    <lineage>
        <taxon>Bacteria</taxon>
        <taxon>Pseudomonadati</taxon>
        <taxon>Pseudomonadota</taxon>
        <taxon>Gammaproteobacteria</taxon>
        <taxon>Pseudomonadales</taxon>
        <taxon>Pseudomonadaceae</taxon>
        <taxon>Pseudomonas</taxon>
    </lineage>
</organism>
<keyword evidence="1" id="KW-0812">Transmembrane</keyword>
<evidence type="ECO:0000313" key="4">
    <source>
        <dbReference type="Proteomes" id="UP000805841"/>
    </source>
</evidence>
<proteinExistence type="predicted"/>
<dbReference type="RefSeq" id="WP_190424561.1">
    <property type="nucleotide sequence ID" value="NZ_JAAOCA010000033.1"/>
</dbReference>
<dbReference type="Pfam" id="PF00892">
    <property type="entry name" value="EamA"/>
    <property type="match status" value="1"/>
</dbReference>
<evidence type="ECO:0000259" key="2">
    <source>
        <dbReference type="Pfam" id="PF00892"/>
    </source>
</evidence>
<sequence length="307" mass="32547">MLHAISTKSTRLRKTANACGLLAIVMWASLALLTARTQGVPPFQLLCLSFAIPFALACLAAIAGWRGGFRAWRQPPEVWISGFAGIFLYHAFYFFALKAAPPAQASMIAYLWPLLIVLFSTARAKGRLNRMCLLGACLGLAGTAVILQPESSALTPRTMLGYAAELCCALVWSSYSVFNKRYEGAPVSVIGGICGLVSLGGAICHMLFEQTVMPDTQAAVAILLLGLGPVGLAFFAWDLATKSGDTEFLGAVSYLAPLISTLLLVIAGVLTLDLRIIAATGLIVAGTLAATFGARYRALALSRRITE</sequence>
<dbReference type="PANTHER" id="PTHR22911">
    <property type="entry name" value="ACYL-MALONYL CONDENSING ENZYME-RELATED"/>
    <property type="match status" value="1"/>
</dbReference>
<feature type="transmembrane region" description="Helical" evidence="1">
    <location>
        <begin position="43"/>
        <end position="65"/>
    </location>
</feature>
<dbReference type="InterPro" id="IPR037185">
    <property type="entry name" value="EmrE-like"/>
</dbReference>
<feature type="transmembrane region" description="Helical" evidence="1">
    <location>
        <begin position="18"/>
        <end position="37"/>
    </location>
</feature>
<feature type="transmembrane region" description="Helical" evidence="1">
    <location>
        <begin position="276"/>
        <end position="294"/>
    </location>
</feature>
<keyword evidence="4" id="KW-1185">Reference proteome</keyword>
<feature type="transmembrane region" description="Helical" evidence="1">
    <location>
        <begin position="131"/>
        <end position="147"/>
    </location>
</feature>
<feature type="transmembrane region" description="Helical" evidence="1">
    <location>
        <begin position="77"/>
        <end position="96"/>
    </location>
</feature>
<protein>
    <submittedName>
        <fullName evidence="3">DMT family transporter</fullName>
    </submittedName>
</protein>
<feature type="transmembrane region" description="Helical" evidence="1">
    <location>
        <begin position="102"/>
        <end position="119"/>
    </location>
</feature>
<dbReference type="PANTHER" id="PTHR22911:SF76">
    <property type="entry name" value="EAMA DOMAIN-CONTAINING PROTEIN"/>
    <property type="match status" value="1"/>
</dbReference>
<dbReference type="InterPro" id="IPR000620">
    <property type="entry name" value="EamA_dom"/>
</dbReference>
<dbReference type="EMBL" id="JAAOCA010000033">
    <property type="protein sequence ID" value="MBD1601356.1"/>
    <property type="molecule type" value="Genomic_DNA"/>
</dbReference>
<reference evidence="3 4" key="1">
    <citation type="journal article" date="2020" name="Insects">
        <title>Bacteria Belonging to Pseudomonas typographi sp. nov. from the Bark Beetle Ips typographus Have Genomic Potential to Aid in the Host Ecology.</title>
        <authorList>
            <person name="Peral-Aranega E."/>
            <person name="Saati-Santamaria Z."/>
            <person name="Kolarik M."/>
            <person name="Rivas R."/>
            <person name="Garcia-Fraile P."/>
        </authorList>
    </citation>
    <scope>NUCLEOTIDE SEQUENCE [LARGE SCALE GENOMIC DNA]</scope>
    <source>
        <strain evidence="3 4">CA3A</strain>
    </source>
</reference>
<keyword evidence="1" id="KW-1133">Transmembrane helix</keyword>
<accession>A0ABR7Z7R2</accession>
<evidence type="ECO:0000313" key="3">
    <source>
        <dbReference type="EMBL" id="MBD1601356.1"/>
    </source>
</evidence>
<comment type="caution">
    <text evidence="3">The sequence shown here is derived from an EMBL/GenBank/DDBJ whole genome shotgun (WGS) entry which is preliminary data.</text>
</comment>
<evidence type="ECO:0000256" key="1">
    <source>
        <dbReference type="SAM" id="Phobius"/>
    </source>
</evidence>
<feature type="transmembrane region" description="Helical" evidence="1">
    <location>
        <begin position="185"/>
        <end position="208"/>
    </location>
</feature>
<feature type="transmembrane region" description="Helical" evidence="1">
    <location>
        <begin position="252"/>
        <end position="270"/>
    </location>
</feature>
<feature type="domain" description="EamA" evidence="2">
    <location>
        <begin position="18"/>
        <end position="147"/>
    </location>
</feature>
<feature type="transmembrane region" description="Helical" evidence="1">
    <location>
        <begin position="220"/>
        <end position="240"/>
    </location>
</feature>
<feature type="transmembrane region" description="Helical" evidence="1">
    <location>
        <begin position="159"/>
        <end position="178"/>
    </location>
</feature>
<keyword evidence="1" id="KW-0472">Membrane</keyword>
<name>A0ABR7Z7R2_9PSED</name>
<dbReference type="SUPFAM" id="SSF103481">
    <property type="entry name" value="Multidrug resistance efflux transporter EmrE"/>
    <property type="match status" value="1"/>
</dbReference>